<evidence type="ECO:0000256" key="6">
    <source>
        <dbReference type="ARBA" id="ARBA00022833"/>
    </source>
</evidence>
<dbReference type="EMBL" id="RHFK02000017">
    <property type="protein sequence ID" value="TWW62171.1"/>
    <property type="molecule type" value="Genomic_DNA"/>
</dbReference>
<feature type="region of interest" description="Disordered" evidence="9">
    <location>
        <begin position="56"/>
        <end position="123"/>
    </location>
</feature>
<organism evidence="13 14">
    <name type="scientific">Takifugu flavidus</name>
    <name type="common">sansaifugu</name>
    <dbReference type="NCBI Taxonomy" id="433684"/>
    <lineage>
        <taxon>Eukaryota</taxon>
        <taxon>Metazoa</taxon>
        <taxon>Chordata</taxon>
        <taxon>Craniata</taxon>
        <taxon>Vertebrata</taxon>
        <taxon>Euteleostomi</taxon>
        <taxon>Actinopterygii</taxon>
        <taxon>Neopterygii</taxon>
        <taxon>Teleostei</taxon>
        <taxon>Neoteleostei</taxon>
        <taxon>Acanthomorphata</taxon>
        <taxon>Eupercaria</taxon>
        <taxon>Tetraodontiformes</taxon>
        <taxon>Tetradontoidea</taxon>
        <taxon>Tetraodontidae</taxon>
        <taxon>Takifugu</taxon>
    </lineage>
</organism>
<protein>
    <submittedName>
        <fullName evidence="13">FYVE, RhoGEF and PH domain-containing protein 5</fullName>
    </submittedName>
</protein>
<dbReference type="InterPro" id="IPR013083">
    <property type="entry name" value="Znf_RING/FYVE/PHD"/>
</dbReference>
<dbReference type="Pfam" id="PF00621">
    <property type="entry name" value="RhoGEF"/>
    <property type="match status" value="1"/>
</dbReference>
<evidence type="ECO:0000259" key="12">
    <source>
        <dbReference type="PROSITE" id="PS50178"/>
    </source>
</evidence>
<dbReference type="SMART" id="SM00064">
    <property type="entry name" value="FYVE"/>
    <property type="match status" value="1"/>
</dbReference>
<proteinExistence type="predicted"/>
<evidence type="ECO:0000313" key="14">
    <source>
        <dbReference type="Proteomes" id="UP000324091"/>
    </source>
</evidence>
<feature type="domain" description="FYVE-type" evidence="12">
    <location>
        <begin position="1222"/>
        <end position="1281"/>
    </location>
</feature>
<feature type="domain" description="PH" evidence="10">
    <location>
        <begin position="1094"/>
        <end position="1188"/>
    </location>
</feature>
<reference evidence="13 14" key="1">
    <citation type="submission" date="2019-04" db="EMBL/GenBank/DDBJ databases">
        <title>Chromosome genome assembly for Takifugu flavidus.</title>
        <authorList>
            <person name="Xiao S."/>
        </authorList>
    </citation>
    <scope>NUCLEOTIDE SEQUENCE [LARGE SCALE GENOMIC DNA]</scope>
    <source>
        <strain evidence="13">HTHZ2018</strain>
        <tissue evidence="13">Muscle</tissue>
    </source>
</reference>
<dbReference type="CDD" id="cd00160">
    <property type="entry name" value="RhoGEF"/>
    <property type="match status" value="1"/>
</dbReference>
<dbReference type="GO" id="GO:0005737">
    <property type="term" value="C:cytoplasm"/>
    <property type="evidence" value="ECO:0007669"/>
    <property type="project" value="TreeGrafter"/>
</dbReference>
<feature type="domain" description="PH" evidence="10">
    <location>
        <begin position="1334"/>
        <end position="1433"/>
    </location>
</feature>
<feature type="compositionally biased region" description="Low complexity" evidence="9">
    <location>
        <begin position="653"/>
        <end position="662"/>
    </location>
</feature>
<evidence type="ECO:0000259" key="10">
    <source>
        <dbReference type="PROSITE" id="PS50003"/>
    </source>
</evidence>
<comment type="subcellular location">
    <subcellularLocation>
        <location evidence="1">Cytoplasm</location>
        <location evidence="1">Cytoskeleton</location>
    </subcellularLocation>
</comment>
<dbReference type="InterPro" id="IPR051092">
    <property type="entry name" value="FYVE_RhoGEF_PH"/>
</dbReference>
<evidence type="ECO:0000256" key="1">
    <source>
        <dbReference type="ARBA" id="ARBA00004245"/>
    </source>
</evidence>
<dbReference type="Pfam" id="PF00169">
    <property type="entry name" value="PH"/>
    <property type="match status" value="2"/>
</dbReference>
<feature type="region of interest" description="Disordered" evidence="9">
    <location>
        <begin position="1"/>
        <end position="36"/>
    </location>
</feature>
<keyword evidence="3" id="KW-0344">Guanine-nucleotide releasing factor</keyword>
<dbReference type="GO" id="GO:0005085">
    <property type="term" value="F:guanyl-nucleotide exchange factor activity"/>
    <property type="evidence" value="ECO:0007669"/>
    <property type="project" value="UniProtKB-KW"/>
</dbReference>
<dbReference type="Gene3D" id="2.30.29.30">
    <property type="entry name" value="Pleckstrin-homology domain (PH domain)/Phosphotyrosine-binding domain (PTB)"/>
    <property type="match status" value="2"/>
</dbReference>
<evidence type="ECO:0000256" key="3">
    <source>
        <dbReference type="ARBA" id="ARBA00022658"/>
    </source>
</evidence>
<accession>A0A5C6N7B9</accession>
<feature type="domain" description="DH" evidence="11">
    <location>
        <begin position="876"/>
        <end position="1065"/>
    </location>
</feature>
<sequence length="1434" mass="159867">MNKPRRMTFSVENRGIATPGLKHLGEDEADPPAVCPSPRSLLPSFFSSIHSLAFRGRSRRDVGDGRAAKMNPDSTKPSVAPKPRFDCHTTLKPPAPHMSTNRGPKPSLAPKPSPALQLNGNQGRCVNGRQLASSGEVEEEPEEDTLNKMVADTLLVEEELNSYILQSSQNHAQDVFCRTEDGDVEKEVEDNATQKMDDDWRLTGSKFAADSEGTVEMVELTEEMEGCDGGEALADTDGISMGDVSAGSIEVGASHNLKKGQEKLQTTEEDTGECIVDDFSESLTEDPGVLISNREAGFFLACKRGDNTVSGDTCDEPNVSHGAGPGRNLQNIRYYDFSPRKLQKSATMWKSEERVGACENYVEIFKSPCNNGVGPHQKYEAVMPQGLSPQTVEVFLDRLDCQPRVRLVSISVPVDADTSLTSSCSESREPLSPNDSDLSDPESHVGPSLDDTTDTEQDISEDHIYKDRGHASEGEGAFPFERRSAASRSWSLSRRLNNNVTEPQLGPRRYISGLEYPSMSSSPMLGSKQKNYAKPLYLSRYPRSISMEGQEASVYSYMEGSPKHRGAACLSGGFPRFSPSSSVLSTPTSAVDIPPPFELAYITKRPITKSSPSLFVEDDASEKNRKKKSSIKHFLMLKFRRKTDSKSAVDVSASSFKSSSESVQHTSSRLLDPDRQALSSSPQPTSHYARPRLSHAPPSTFYNKGNGSAVAFLNRSIVRVESFEDRSRAPFIPLPLTKPRSISFPNTDTSDYENVPPISSDYENVQVPQRRPVRQVPFPEFFGRPARGLSSANETDGYVDMSSLPGFKGKTQQPVEETESAYTEAYKVCLLAAAPQAAPAGDVRGETTGEEDAGCTSDEEEGGSGSTYERQAGRSRAFYIAKELVDTERAHVNTLKLLQEDFREAVGAAVGEEGEPLLNEDRLREILNELPDIYTLHRRILNELENRIRHWDEQQRIADVFLSRTAEFLVFTTYIGHYDRSVSLLEDSCRASPALSAIVHQFEQSPAAQTVSLKHQLLQVIVRVAQYRLILTDYLNNLSPDSKEYEDTQAAVAAVSEIADQANDSLKDGENLLRLVNIEYSVRGQRELLQPGRVFVKEGTLMNVSRRSQQPRHLFLMNDVLLYTYPQQDGKYRLKNRLSLTGLKVSKPIIENVQNALRIEGTDISITLSASSFIEREDWFYTISRTVSEHAQSSAAFSSCPREARDPLRLCLGEKAPTLVPVSQVMMCMNCTSDFSLTLRRHHCHSCGRIVCRSCSRNRYPLKYMKDRMAKVCDHCYNELRKRADAPTLSSQSSPRPHRSSRPLSAVFQNIHPPNIWRHRKGIVTFTQVTVSEEGSISGSLQRSKKSKRSWKRLWFLLKDKVLYTYRAQEEKVASETLPLLGFTVKPPDRQLSEEEEASIFRLYHKSTLYYTFKAADIHTAQRWVNAMEEATVL</sequence>
<feature type="region of interest" description="Disordered" evidence="9">
    <location>
        <begin position="837"/>
        <end position="869"/>
    </location>
</feature>
<dbReference type="InterPro" id="IPR017455">
    <property type="entry name" value="Znf_FYVE-rel"/>
</dbReference>
<dbReference type="PROSITE" id="PS50003">
    <property type="entry name" value="PH_DOMAIN"/>
    <property type="match status" value="2"/>
</dbReference>
<keyword evidence="4" id="KW-0479">Metal-binding</keyword>
<evidence type="ECO:0000259" key="11">
    <source>
        <dbReference type="PROSITE" id="PS50010"/>
    </source>
</evidence>
<dbReference type="SMART" id="SM00233">
    <property type="entry name" value="PH"/>
    <property type="match status" value="2"/>
</dbReference>
<dbReference type="InterPro" id="IPR011993">
    <property type="entry name" value="PH-like_dom_sf"/>
</dbReference>
<evidence type="ECO:0000256" key="9">
    <source>
        <dbReference type="SAM" id="MobiDB-lite"/>
    </source>
</evidence>
<dbReference type="InterPro" id="IPR000219">
    <property type="entry name" value="DH_dom"/>
</dbReference>
<dbReference type="GO" id="GO:0005856">
    <property type="term" value="C:cytoskeleton"/>
    <property type="evidence" value="ECO:0007669"/>
    <property type="project" value="UniProtKB-SubCell"/>
</dbReference>
<evidence type="ECO:0000256" key="4">
    <source>
        <dbReference type="ARBA" id="ARBA00022723"/>
    </source>
</evidence>
<keyword evidence="5 8" id="KW-0863">Zinc-finger</keyword>
<feature type="compositionally biased region" description="Acidic residues" evidence="9">
    <location>
        <begin position="848"/>
        <end position="862"/>
    </location>
</feature>
<dbReference type="PANTHER" id="PTHR12673:SF13">
    <property type="entry name" value="FYVE, RHOGEF AND PH DOMAIN-CONTAINING PROTEIN 5"/>
    <property type="match status" value="1"/>
</dbReference>
<feature type="region of interest" description="Disordered" evidence="9">
    <location>
        <begin position="463"/>
        <end position="482"/>
    </location>
</feature>
<dbReference type="Proteomes" id="UP000324091">
    <property type="component" value="Chromosome 4"/>
</dbReference>
<dbReference type="PANTHER" id="PTHR12673">
    <property type="entry name" value="FACIOGENITAL DYSPLASIA PROTEIN"/>
    <property type="match status" value="1"/>
</dbReference>
<evidence type="ECO:0000256" key="8">
    <source>
        <dbReference type="PROSITE-ProRule" id="PRU00091"/>
    </source>
</evidence>
<feature type="compositionally biased region" description="Basic and acidic residues" evidence="9">
    <location>
        <begin position="463"/>
        <end position="473"/>
    </location>
</feature>
<dbReference type="GO" id="GO:0008270">
    <property type="term" value="F:zinc ion binding"/>
    <property type="evidence" value="ECO:0007669"/>
    <property type="project" value="UniProtKB-KW"/>
</dbReference>
<name>A0A5C6N7B9_9TELE</name>
<dbReference type="PROSITE" id="PS50178">
    <property type="entry name" value="ZF_FYVE"/>
    <property type="match status" value="1"/>
</dbReference>
<evidence type="ECO:0000256" key="5">
    <source>
        <dbReference type="ARBA" id="ARBA00022771"/>
    </source>
</evidence>
<keyword evidence="6" id="KW-0862">Zinc</keyword>
<dbReference type="SMART" id="SM00325">
    <property type="entry name" value="RhoGEF"/>
    <property type="match status" value="1"/>
</dbReference>
<gene>
    <name evidence="13" type="ORF">D4764_04G0008180</name>
</gene>
<feature type="region of interest" description="Disordered" evidence="9">
    <location>
        <begin position="418"/>
        <end position="457"/>
    </location>
</feature>
<dbReference type="Gene3D" id="1.20.900.10">
    <property type="entry name" value="Dbl homology (DH) domain"/>
    <property type="match status" value="1"/>
</dbReference>
<evidence type="ECO:0000256" key="7">
    <source>
        <dbReference type="ARBA" id="ARBA00023212"/>
    </source>
</evidence>
<keyword evidence="14" id="KW-1185">Reference proteome</keyword>
<dbReference type="Pfam" id="PF01363">
    <property type="entry name" value="FYVE"/>
    <property type="match status" value="1"/>
</dbReference>
<feature type="region of interest" description="Disordered" evidence="9">
    <location>
        <begin position="653"/>
        <end position="701"/>
    </location>
</feature>
<dbReference type="InterPro" id="IPR000306">
    <property type="entry name" value="Znf_FYVE"/>
</dbReference>
<dbReference type="InterPro" id="IPR035899">
    <property type="entry name" value="DBL_dom_sf"/>
</dbReference>
<dbReference type="InterPro" id="IPR001849">
    <property type="entry name" value="PH_domain"/>
</dbReference>
<feature type="compositionally biased region" description="Polar residues" evidence="9">
    <location>
        <begin position="677"/>
        <end position="686"/>
    </location>
</feature>
<keyword evidence="7" id="KW-0206">Cytoskeleton</keyword>
<evidence type="ECO:0000313" key="13">
    <source>
        <dbReference type="EMBL" id="TWW62171.1"/>
    </source>
</evidence>
<evidence type="ECO:0000256" key="2">
    <source>
        <dbReference type="ARBA" id="ARBA00022490"/>
    </source>
</evidence>
<dbReference type="Gene3D" id="3.30.40.10">
    <property type="entry name" value="Zinc/RING finger domain, C3HC4 (zinc finger)"/>
    <property type="match status" value="1"/>
</dbReference>
<keyword evidence="2" id="KW-0963">Cytoplasm</keyword>
<dbReference type="SUPFAM" id="SSF48065">
    <property type="entry name" value="DBL homology domain (DH-domain)"/>
    <property type="match status" value="1"/>
</dbReference>
<dbReference type="CDD" id="cd13237">
    <property type="entry name" value="PH2_FGD5_FGD6"/>
    <property type="match status" value="1"/>
</dbReference>
<comment type="caution">
    <text evidence="13">The sequence shown here is derived from an EMBL/GenBank/DDBJ whole genome shotgun (WGS) entry which is preliminary data.</text>
</comment>
<dbReference type="SUPFAM" id="SSF50729">
    <property type="entry name" value="PH domain-like"/>
    <property type="match status" value="2"/>
</dbReference>
<dbReference type="PROSITE" id="PS50010">
    <property type="entry name" value="DH_2"/>
    <property type="match status" value="1"/>
</dbReference>